<dbReference type="eggNOG" id="ENOG502R9IN">
    <property type="taxonomic scope" value="Eukaryota"/>
</dbReference>
<dbReference type="HOGENOM" id="CLU_036649_0_0_1"/>
<dbReference type="KEGG" id="tpf:TPHA_0E00720"/>
<dbReference type="PROSITE" id="PS51840">
    <property type="entry name" value="C2_NT"/>
    <property type="match status" value="1"/>
</dbReference>
<dbReference type="OrthoDB" id="3365224at2759"/>
<dbReference type="PANTHER" id="PTHR21456:SF1">
    <property type="entry name" value="C2 NT-TYPE DOMAIN-CONTAINING PROTEIN"/>
    <property type="match status" value="1"/>
</dbReference>
<sequence length="356" mass="39596">MKLRGSSKQNRPRFLLSILFKDLINVSSESGSCFIKWALKDGTGTSIHALSSDHKGNHLQLYGINQNTGLTPIQQINNHRVVWGYDLEVPLHIKLYVDNNGVLIGKLLILEVYLDKNTNKTDHTLKQTTSAPNEKKNKLEKVLEPTATELKKTVTAAHAGVTNGPNISQINKSKYELLGTVKIDITDYIRPDEQFSSNRYLLQNSKVNTILQLSMKLKLIRGKYTDFTIKKPSNKPGAKSIAQSGIGDIFQQEDSTIYSSLGGSTKVNGSSESDNLYAASTAGSKVHTSVSSVRPSYLVEDAYMKSLNLSWDRRPGEFNVQECIEDIINGGDGWARNEKGVKLIDLKTYGDREEFQ</sequence>
<dbReference type="PANTHER" id="PTHR21456">
    <property type="entry name" value="FAMILY WITH SEQUENCE SIMILARITY 102"/>
    <property type="match status" value="1"/>
</dbReference>
<evidence type="ECO:0000313" key="3">
    <source>
        <dbReference type="Proteomes" id="UP000005666"/>
    </source>
</evidence>
<feature type="domain" description="C2 NT-type" evidence="1">
    <location>
        <begin position="4"/>
        <end position="219"/>
    </location>
</feature>
<dbReference type="InterPro" id="IPR019448">
    <property type="entry name" value="NT-C2"/>
</dbReference>
<dbReference type="EMBL" id="HE612860">
    <property type="protein sequence ID" value="CCE63167.1"/>
    <property type="molecule type" value="Genomic_DNA"/>
</dbReference>
<organism evidence="2 3">
    <name type="scientific">Tetrapisispora phaffii (strain ATCC 24235 / CBS 4417 / NBRC 1672 / NRRL Y-8282 / UCD 70-5)</name>
    <name type="common">Yeast</name>
    <name type="synonym">Fabospora phaffii</name>
    <dbReference type="NCBI Taxonomy" id="1071381"/>
    <lineage>
        <taxon>Eukaryota</taxon>
        <taxon>Fungi</taxon>
        <taxon>Dikarya</taxon>
        <taxon>Ascomycota</taxon>
        <taxon>Saccharomycotina</taxon>
        <taxon>Saccharomycetes</taxon>
        <taxon>Saccharomycetales</taxon>
        <taxon>Saccharomycetaceae</taxon>
        <taxon>Tetrapisispora</taxon>
    </lineage>
</organism>
<dbReference type="RefSeq" id="XP_003685601.1">
    <property type="nucleotide sequence ID" value="XM_003685553.1"/>
</dbReference>
<keyword evidence="3" id="KW-1185">Reference proteome</keyword>
<name>G8BTD9_TETPH</name>
<gene>
    <name evidence="2" type="primary">TPHA0E00720</name>
    <name evidence="2" type="ordered locus">TPHA_0E00720</name>
</gene>
<reference evidence="2 3" key="1">
    <citation type="journal article" date="2011" name="Proc. Natl. Acad. Sci. U.S.A.">
        <title>Evolutionary erosion of yeast sex chromosomes by mating-type switching accidents.</title>
        <authorList>
            <person name="Gordon J.L."/>
            <person name="Armisen D."/>
            <person name="Proux-Wera E."/>
            <person name="Oheigeartaigh S.S."/>
            <person name="Byrne K.P."/>
            <person name="Wolfe K.H."/>
        </authorList>
    </citation>
    <scope>NUCLEOTIDE SEQUENCE [LARGE SCALE GENOMIC DNA]</scope>
    <source>
        <strain evidence="3">ATCC 24235 / CBS 4417 / NBRC 1672 / NRRL Y-8282 / UCD 70-5</strain>
    </source>
</reference>
<evidence type="ECO:0000313" key="2">
    <source>
        <dbReference type="EMBL" id="CCE63167.1"/>
    </source>
</evidence>
<evidence type="ECO:0000259" key="1">
    <source>
        <dbReference type="PROSITE" id="PS51840"/>
    </source>
</evidence>
<accession>G8BTD9</accession>
<protein>
    <recommendedName>
        <fullName evidence="1">C2 NT-type domain-containing protein</fullName>
    </recommendedName>
</protein>
<proteinExistence type="predicted"/>
<dbReference type="Pfam" id="PF10358">
    <property type="entry name" value="NT-C2"/>
    <property type="match status" value="2"/>
</dbReference>
<dbReference type="AlphaFoldDB" id="G8BTD9"/>
<dbReference type="InterPro" id="IPR039931">
    <property type="entry name" value="EEIG1/2-like"/>
</dbReference>
<dbReference type="GeneID" id="11531181"/>
<dbReference type="Proteomes" id="UP000005666">
    <property type="component" value="Chromosome 5"/>
</dbReference>
<dbReference type="OMA" id="WNNDAHN"/>